<dbReference type="Gene3D" id="3.90.1150.10">
    <property type="entry name" value="Aspartate Aminotransferase, domain 1"/>
    <property type="match status" value="1"/>
</dbReference>
<feature type="modified residue" description="N6-(pyridoxal phosphate)lysine" evidence="5">
    <location>
        <position position="244"/>
    </location>
</feature>
<dbReference type="InterPro" id="IPR002129">
    <property type="entry name" value="PyrdxlP-dep_de-COase"/>
</dbReference>
<dbReference type="InterPro" id="IPR015424">
    <property type="entry name" value="PyrdxlP-dep_Trfase"/>
</dbReference>
<dbReference type="InterPro" id="IPR015421">
    <property type="entry name" value="PyrdxlP-dep_Trfase_major"/>
</dbReference>
<dbReference type="SUPFAM" id="SSF53383">
    <property type="entry name" value="PLP-dependent transferases"/>
    <property type="match status" value="1"/>
</dbReference>
<reference evidence="7 8" key="1">
    <citation type="submission" date="2020-07" db="EMBL/GenBank/DDBJ databases">
        <title>Taxonomic revisions and descriptions of new bacterial species based on genomic comparisons in the high-G+C-content subgroup of the family Alcaligenaceae.</title>
        <authorList>
            <person name="Szabo A."/>
            <person name="Felfoldi T."/>
        </authorList>
    </citation>
    <scope>NUCLEOTIDE SEQUENCE [LARGE SCALE GENOMIC DNA]</scope>
    <source>
        <strain evidence="7 8">LMG 24012</strain>
    </source>
</reference>
<proteinExistence type="inferred from homology"/>
<comment type="cofactor">
    <cofactor evidence="1 5 6">
        <name>pyridoxal 5'-phosphate</name>
        <dbReference type="ChEBI" id="CHEBI:597326"/>
    </cofactor>
</comment>
<dbReference type="AlphaFoldDB" id="A0A853FTB7"/>
<dbReference type="GO" id="GO:0030170">
    <property type="term" value="F:pyridoxal phosphate binding"/>
    <property type="evidence" value="ECO:0007669"/>
    <property type="project" value="InterPro"/>
</dbReference>
<keyword evidence="8" id="KW-1185">Reference proteome</keyword>
<dbReference type="InterPro" id="IPR050477">
    <property type="entry name" value="GrpII_AminoAcid_Decarb"/>
</dbReference>
<evidence type="ECO:0000256" key="3">
    <source>
        <dbReference type="ARBA" id="ARBA00023239"/>
    </source>
</evidence>
<dbReference type="Proteomes" id="UP000559809">
    <property type="component" value="Unassembled WGS sequence"/>
</dbReference>
<sequence>MADFPVRGLSRQHIDRALDAFAAQDKNWRAGRVPLYVFRGDHDAYEIGRDAFFRYFSENALGANRAFSSVKAMQEEVLEMCLSLLNGSADMAGIFTCGGTESIFLAVRAARSEARLKRGLPKGRGNIVLPITAHPAFAKAAETMDLVERRVPVLEDGRADVRAMADALDEETVMLVGSAPCFPYGVIDPIRELGELAQGSGVWLHTDACVGGYLAPFARDVGYVIPDFDLSVPGVASLSADLHKYGFCPKPASTVFFSNSERAGLAGFDLDVWPSGRFVTPTLVGTRPAGGVAGAWATLNFLGAEGYRRIAQRIMAMRDAYVEGIEAISGYGMLARPDLALLAFADPSLDMPRVAAMMSEKGWLPGMTSRPEGLHIMLSILHEPVREEYLSDLQACSAIVRQQMEAGQDGARESAKY</sequence>
<dbReference type="Gene3D" id="6.10.140.2150">
    <property type="match status" value="1"/>
</dbReference>
<dbReference type="InterPro" id="IPR015422">
    <property type="entry name" value="PyrdxlP-dep_Trfase_small"/>
</dbReference>
<gene>
    <name evidence="7" type="ORF">H0A72_07295</name>
</gene>
<dbReference type="Pfam" id="PF00282">
    <property type="entry name" value="Pyridoxal_deC"/>
    <property type="match status" value="1"/>
</dbReference>
<evidence type="ECO:0000313" key="7">
    <source>
        <dbReference type="EMBL" id="NYT49115.1"/>
    </source>
</evidence>
<evidence type="ECO:0000256" key="4">
    <source>
        <dbReference type="ARBA" id="ARBA00038302"/>
    </source>
</evidence>
<organism evidence="7 8">
    <name type="scientific">Parapusillimonas granuli</name>
    <dbReference type="NCBI Taxonomy" id="380911"/>
    <lineage>
        <taxon>Bacteria</taxon>
        <taxon>Pseudomonadati</taxon>
        <taxon>Pseudomonadota</taxon>
        <taxon>Betaproteobacteria</taxon>
        <taxon>Burkholderiales</taxon>
        <taxon>Alcaligenaceae</taxon>
        <taxon>Parapusillimonas</taxon>
    </lineage>
</organism>
<evidence type="ECO:0000256" key="5">
    <source>
        <dbReference type="PIRSR" id="PIRSR602129-50"/>
    </source>
</evidence>
<evidence type="ECO:0000256" key="1">
    <source>
        <dbReference type="ARBA" id="ARBA00001933"/>
    </source>
</evidence>
<accession>A0A853FTB7</accession>
<comment type="similarity">
    <text evidence="4">Belongs to the group II decarboxylase family. Sphingosine-1-phosphate lyase subfamily.</text>
</comment>
<comment type="caution">
    <text evidence="7">The sequence shown here is derived from an EMBL/GenBank/DDBJ whole genome shotgun (WGS) entry which is preliminary data.</text>
</comment>
<dbReference type="PANTHER" id="PTHR42735">
    <property type="match status" value="1"/>
</dbReference>
<dbReference type="Gene3D" id="3.40.640.10">
    <property type="entry name" value="Type I PLP-dependent aspartate aminotransferase-like (Major domain)"/>
    <property type="match status" value="1"/>
</dbReference>
<keyword evidence="7" id="KW-0808">Transferase</keyword>
<keyword evidence="3 6" id="KW-0456">Lyase</keyword>
<dbReference type="PANTHER" id="PTHR42735:SF6">
    <property type="entry name" value="SPHINGOSINE-1-PHOSPHATE LYASE 1"/>
    <property type="match status" value="1"/>
</dbReference>
<evidence type="ECO:0000256" key="2">
    <source>
        <dbReference type="ARBA" id="ARBA00022898"/>
    </source>
</evidence>
<dbReference type="RefSeq" id="WP_180154399.1">
    <property type="nucleotide sequence ID" value="NZ_JACCEM010000003.1"/>
</dbReference>
<dbReference type="GO" id="GO:0019752">
    <property type="term" value="P:carboxylic acid metabolic process"/>
    <property type="evidence" value="ECO:0007669"/>
    <property type="project" value="InterPro"/>
</dbReference>
<name>A0A853FTB7_9BURK</name>
<evidence type="ECO:0000313" key="8">
    <source>
        <dbReference type="Proteomes" id="UP000559809"/>
    </source>
</evidence>
<keyword evidence="2 5" id="KW-0663">Pyridoxal phosphate</keyword>
<dbReference type="EMBL" id="JACCEM010000003">
    <property type="protein sequence ID" value="NYT49115.1"/>
    <property type="molecule type" value="Genomic_DNA"/>
</dbReference>
<dbReference type="GO" id="GO:0016830">
    <property type="term" value="F:carbon-carbon lyase activity"/>
    <property type="evidence" value="ECO:0007669"/>
    <property type="project" value="InterPro"/>
</dbReference>
<protein>
    <submittedName>
        <fullName evidence="7">Aspartate aminotransferase family protein</fullName>
    </submittedName>
</protein>
<evidence type="ECO:0000256" key="6">
    <source>
        <dbReference type="RuleBase" id="RU000382"/>
    </source>
</evidence>
<keyword evidence="7" id="KW-0032">Aminotransferase</keyword>
<dbReference type="GO" id="GO:0008483">
    <property type="term" value="F:transaminase activity"/>
    <property type="evidence" value="ECO:0007669"/>
    <property type="project" value="UniProtKB-KW"/>
</dbReference>